<dbReference type="PROSITE" id="PS00028">
    <property type="entry name" value="ZINC_FINGER_C2H2_1"/>
    <property type="match status" value="1"/>
</dbReference>
<dbReference type="OrthoDB" id="5560627at2759"/>
<keyword evidence="1" id="KW-0479">Metal-binding</keyword>
<dbReference type="PROSITE" id="PS50157">
    <property type="entry name" value="ZINC_FINGER_C2H2_2"/>
    <property type="match status" value="1"/>
</dbReference>
<evidence type="ECO:0000259" key="2">
    <source>
        <dbReference type="PROSITE" id="PS50157"/>
    </source>
</evidence>
<keyword evidence="4" id="KW-1185">Reference proteome</keyword>
<sequence>EALSLLPGRARTTYEGKFTPDPCITGLFHCVLCGKTVSNRWHHFSAHFPGEHRCLHCTAVYARVDKLKAHLRNVHSIEITRYSRGHHFELA</sequence>
<feature type="non-terminal residue" evidence="3">
    <location>
        <position position="1"/>
    </location>
</feature>
<evidence type="ECO:0000313" key="3">
    <source>
        <dbReference type="EMBL" id="PNF17896.1"/>
    </source>
</evidence>
<feature type="non-terminal residue" evidence="3">
    <location>
        <position position="91"/>
    </location>
</feature>
<reference evidence="3 4" key="1">
    <citation type="submission" date="2017-12" db="EMBL/GenBank/DDBJ databases">
        <title>Hemimetabolous genomes reveal molecular basis of termite eusociality.</title>
        <authorList>
            <person name="Harrison M.C."/>
            <person name="Jongepier E."/>
            <person name="Robertson H.M."/>
            <person name="Arning N."/>
            <person name="Bitard-Feildel T."/>
            <person name="Chao H."/>
            <person name="Childers C.P."/>
            <person name="Dinh H."/>
            <person name="Doddapaneni H."/>
            <person name="Dugan S."/>
            <person name="Gowin J."/>
            <person name="Greiner C."/>
            <person name="Han Y."/>
            <person name="Hu H."/>
            <person name="Hughes D.S.T."/>
            <person name="Huylmans A.-K."/>
            <person name="Kemena C."/>
            <person name="Kremer L.P.M."/>
            <person name="Lee S.L."/>
            <person name="Lopez-Ezquerra A."/>
            <person name="Mallet L."/>
            <person name="Monroy-Kuhn J.M."/>
            <person name="Moser A."/>
            <person name="Murali S.C."/>
            <person name="Muzny D.M."/>
            <person name="Otani S."/>
            <person name="Piulachs M.-D."/>
            <person name="Poelchau M."/>
            <person name="Qu J."/>
            <person name="Schaub F."/>
            <person name="Wada-Katsumata A."/>
            <person name="Worley K.C."/>
            <person name="Xie Q."/>
            <person name="Ylla G."/>
            <person name="Poulsen M."/>
            <person name="Gibbs R.A."/>
            <person name="Schal C."/>
            <person name="Richards S."/>
            <person name="Belles X."/>
            <person name="Korb J."/>
            <person name="Bornberg-Bauer E."/>
        </authorList>
    </citation>
    <scope>NUCLEOTIDE SEQUENCE [LARGE SCALE GENOMIC DNA]</scope>
    <source>
        <tissue evidence="3">Whole body</tissue>
    </source>
</reference>
<dbReference type="InterPro" id="IPR013087">
    <property type="entry name" value="Znf_C2H2_type"/>
</dbReference>
<evidence type="ECO:0000256" key="1">
    <source>
        <dbReference type="PROSITE-ProRule" id="PRU00042"/>
    </source>
</evidence>
<dbReference type="AlphaFoldDB" id="A0A2J7PNK2"/>
<accession>A0A2J7PNK2</accession>
<dbReference type="InParanoid" id="A0A2J7PNK2"/>
<dbReference type="Proteomes" id="UP000235965">
    <property type="component" value="Unassembled WGS sequence"/>
</dbReference>
<keyword evidence="1" id="KW-0863">Zinc-finger</keyword>
<feature type="domain" description="C2H2-type" evidence="2">
    <location>
        <begin position="52"/>
        <end position="80"/>
    </location>
</feature>
<comment type="caution">
    <text evidence="3">The sequence shown here is derived from an EMBL/GenBank/DDBJ whole genome shotgun (WGS) entry which is preliminary data.</text>
</comment>
<proteinExistence type="predicted"/>
<gene>
    <name evidence="3" type="ORF">B7P43_G02212</name>
</gene>
<dbReference type="GO" id="GO:0008270">
    <property type="term" value="F:zinc ion binding"/>
    <property type="evidence" value="ECO:0007669"/>
    <property type="project" value="UniProtKB-KW"/>
</dbReference>
<organism evidence="3 4">
    <name type="scientific">Cryptotermes secundus</name>
    <dbReference type="NCBI Taxonomy" id="105785"/>
    <lineage>
        <taxon>Eukaryota</taxon>
        <taxon>Metazoa</taxon>
        <taxon>Ecdysozoa</taxon>
        <taxon>Arthropoda</taxon>
        <taxon>Hexapoda</taxon>
        <taxon>Insecta</taxon>
        <taxon>Pterygota</taxon>
        <taxon>Neoptera</taxon>
        <taxon>Polyneoptera</taxon>
        <taxon>Dictyoptera</taxon>
        <taxon>Blattodea</taxon>
        <taxon>Blattoidea</taxon>
        <taxon>Termitoidae</taxon>
        <taxon>Kalotermitidae</taxon>
        <taxon>Cryptotermitinae</taxon>
        <taxon>Cryptotermes</taxon>
    </lineage>
</organism>
<evidence type="ECO:0000313" key="4">
    <source>
        <dbReference type="Proteomes" id="UP000235965"/>
    </source>
</evidence>
<name>A0A2J7PNK2_9NEOP</name>
<dbReference type="STRING" id="105785.A0A2J7PNK2"/>
<dbReference type="EMBL" id="NEVH01023953">
    <property type="protein sequence ID" value="PNF17896.1"/>
    <property type="molecule type" value="Genomic_DNA"/>
</dbReference>
<protein>
    <recommendedName>
        <fullName evidence="2">C2H2-type domain-containing protein</fullName>
    </recommendedName>
</protein>
<keyword evidence="1" id="KW-0862">Zinc</keyword>